<keyword evidence="2" id="KW-0808">Transferase</keyword>
<dbReference type="RefSeq" id="WP_134297120.1">
    <property type="nucleotide sequence ID" value="NZ_CP038013.1"/>
</dbReference>
<evidence type="ECO:0000259" key="1">
    <source>
        <dbReference type="Pfam" id="PF00535"/>
    </source>
</evidence>
<proteinExistence type="predicted"/>
<dbReference type="AlphaFoldDB" id="A0A4P7AHZ9"/>
<dbReference type="InterPro" id="IPR001173">
    <property type="entry name" value="Glyco_trans_2-like"/>
</dbReference>
<dbReference type="Gene3D" id="3.90.550.10">
    <property type="entry name" value="Spore Coat Polysaccharide Biosynthesis Protein SpsA, Chain A"/>
    <property type="match status" value="1"/>
</dbReference>
<evidence type="ECO:0000313" key="2">
    <source>
        <dbReference type="EMBL" id="QBQ07318.1"/>
    </source>
</evidence>
<accession>A0A4P7AHZ9</accession>
<dbReference type="GO" id="GO:0016740">
    <property type="term" value="F:transferase activity"/>
    <property type="evidence" value="ECO:0007669"/>
    <property type="project" value="UniProtKB-KW"/>
</dbReference>
<dbReference type="InterPro" id="IPR029044">
    <property type="entry name" value="Nucleotide-diphossugar_trans"/>
</dbReference>
<dbReference type="KEGG" id="sgq:SGLAD_v1c01190"/>
<gene>
    <name evidence="2" type="primary">cps</name>
    <name evidence="2" type="ORF">SGLAD_v1c01190</name>
</gene>
<feature type="domain" description="Glycosyltransferase 2-like" evidence="1">
    <location>
        <begin position="6"/>
        <end position="113"/>
    </location>
</feature>
<reference evidence="2 3" key="1">
    <citation type="submission" date="2019-03" db="EMBL/GenBank/DDBJ databases">
        <title>Complete genome sequence of Spiroplasma gladiatoris TG-1 (DSM 22552).</title>
        <authorList>
            <person name="Lin Y.-C."/>
            <person name="Chou L."/>
            <person name="Kuo C.-H."/>
        </authorList>
    </citation>
    <scope>NUCLEOTIDE SEQUENCE [LARGE SCALE GENOMIC DNA]</scope>
    <source>
        <strain evidence="2 3">TG-1</strain>
    </source>
</reference>
<protein>
    <submittedName>
        <fullName evidence="2">Glycosyltransferase</fullName>
    </submittedName>
</protein>
<keyword evidence="3" id="KW-1185">Reference proteome</keyword>
<name>A0A4P7AHZ9_9MOLU</name>
<evidence type="ECO:0000313" key="3">
    <source>
        <dbReference type="Proteomes" id="UP000294309"/>
    </source>
</evidence>
<organism evidence="2 3">
    <name type="scientific">Spiroplasma gladiatoris</name>
    <dbReference type="NCBI Taxonomy" id="2143"/>
    <lineage>
        <taxon>Bacteria</taxon>
        <taxon>Bacillati</taxon>
        <taxon>Mycoplasmatota</taxon>
        <taxon>Mollicutes</taxon>
        <taxon>Entomoplasmatales</taxon>
        <taxon>Spiroplasmataceae</taxon>
        <taxon>Spiroplasma</taxon>
    </lineage>
</organism>
<dbReference type="OrthoDB" id="387866at2"/>
<sequence length="322" mass="38038">MLISFVLVSKGSLSKVEKAIKNIEQLKDNDYEVIIIADCNIEDSMLDQDLKNEFWLKNNVKIILNSSSQGKSVSWNMAIDLAEGEYIKFVSEKDTIDNNFIASFREVLEKNKDKQIDLVEYLIELKGLGQGIDVENFLENQKAYNLAENFEPFAFLSPTLFNKLFKTSLLQEFGFKFRRFVRFDMLFVYKVLGQAKSFIFMGDKLYGDRYLEEPSYSSFDLVNQGTHIINYYRRIGKYKNLKDHLNYAYFKTLCFVWLQLVKLYNNKLLMKKAIIFAEKKFSEKREEFIQNNSVLKLNRDTKFREICQDFNKYIKDLLKLVK</sequence>
<dbReference type="SUPFAM" id="SSF53448">
    <property type="entry name" value="Nucleotide-diphospho-sugar transferases"/>
    <property type="match status" value="1"/>
</dbReference>
<dbReference type="Pfam" id="PF00535">
    <property type="entry name" value="Glycos_transf_2"/>
    <property type="match status" value="1"/>
</dbReference>
<dbReference type="CDD" id="cd00761">
    <property type="entry name" value="Glyco_tranf_GTA_type"/>
    <property type="match status" value="1"/>
</dbReference>
<dbReference type="Proteomes" id="UP000294309">
    <property type="component" value="Chromosome"/>
</dbReference>
<dbReference type="EMBL" id="CP038013">
    <property type="protein sequence ID" value="QBQ07318.1"/>
    <property type="molecule type" value="Genomic_DNA"/>
</dbReference>